<reference evidence="3" key="1">
    <citation type="journal article" date="2021" name="Proc. Natl. Acad. Sci. U.S.A.">
        <title>A Catalog of Tens of Thousands of Viruses from Human Metagenomes Reveals Hidden Associations with Chronic Diseases.</title>
        <authorList>
            <person name="Tisza M.J."/>
            <person name="Buck C.B."/>
        </authorList>
    </citation>
    <scope>NUCLEOTIDE SEQUENCE</scope>
    <source>
        <strain evidence="3">CtRTx89</strain>
    </source>
</reference>
<accession>A0A8S5QS27</accession>
<dbReference type="Pfam" id="PF03374">
    <property type="entry name" value="ANT"/>
    <property type="match status" value="1"/>
</dbReference>
<sequence>MKMTQELIPLTVATIGTEEQKTVNARDLHAFLEVGKDFSTWIKDKIEKYDFKEGKDYVKFSPNSGKTSNGGRPRVEYFLAVGMAKEISMLENNEKGNQARKYFLACEEELKALKLAVPDYTNLPKIQILKMAIESEEQRLAAEQKNEELTKRLQLAAPKEKAYDEMMDTQGLYTGTYVGCNLLKVGSKFFFGWCKNHGLIYRSKNRWASKWPARKNGWIMDILNKGNNKQTGDLYERDQIYFTTKGVLHIHAEMLKEKIEGLPESIPSEQLNLNFEGAKA</sequence>
<evidence type="ECO:0000313" key="3">
    <source>
        <dbReference type="EMBL" id="DAE21880.1"/>
    </source>
</evidence>
<dbReference type="GO" id="GO:0003677">
    <property type="term" value="F:DNA binding"/>
    <property type="evidence" value="ECO:0007669"/>
    <property type="project" value="InterPro"/>
</dbReference>
<feature type="domain" description="AntA/AntB antirepressor" evidence="2">
    <location>
        <begin position="23"/>
        <end position="93"/>
    </location>
</feature>
<dbReference type="InterPro" id="IPR013557">
    <property type="entry name" value="AntA/B_antirep"/>
</dbReference>
<evidence type="ECO:0000259" key="2">
    <source>
        <dbReference type="Pfam" id="PF08346"/>
    </source>
</evidence>
<dbReference type="Pfam" id="PF08346">
    <property type="entry name" value="AntA"/>
    <property type="match status" value="1"/>
</dbReference>
<feature type="domain" description="Antirepressor protein C-terminal" evidence="1">
    <location>
        <begin position="152"/>
        <end position="256"/>
    </location>
</feature>
<organism evidence="3">
    <name type="scientific">Myoviridae sp. ctRTx89</name>
    <dbReference type="NCBI Taxonomy" id="2826652"/>
    <lineage>
        <taxon>Viruses</taxon>
        <taxon>Duplodnaviria</taxon>
        <taxon>Heunggongvirae</taxon>
        <taxon>Uroviricota</taxon>
        <taxon>Caudoviricetes</taxon>
    </lineage>
</organism>
<protein>
    <submittedName>
        <fullName evidence="3">AntA/AntB antirepressor</fullName>
    </submittedName>
</protein>
<evidence type="ECO:0000259" key="1">
    <source>
        <dbReference type="Pfam" id="PF03374"/>
    </source>
</evidence>
<dbReference type="InterPro" id="IPR005039">
    <property type="entry name" value="Ant_C"/>
</dbReference>
<proteinExistence type="predicted"/>
<dbReference type="PANTHER" id="PTHR36180:SF1">
    <property type="entry name" value="ANTA_ANTB ANTIREPRESSOR DOMAIN-CONTAINING PROTEIN"/>
    <property type="match status" value="1"/>
</dbReference>
<dbReference type="EMBL" id="BK015720">
    <property type="protein sequence ID" value="DAE21880.1"/>
    <property type="molecule type" value="Genomic_DNA"/>
</dbReference>
<dbReference type="PANTHER" id="PTHR36180">
    <property type="entry name" value="DNA-BINDING PROTEIN-RELATED-RELATED"/>
    <property type="match status" value="1"/>
</dbReference>
<name>A0A8S5QS27_9CAUD</name>